<keyword evidence="2" id="KW-1185">Reference proteome</keyword>
<evidence type="ECO:0000313" key="1">
    <source>
        <dbReference type="EMBL" id="OKP12585.1"/>
    </source>
</evidence>
<dbReference type="AlphaFoldDB" id="A0A1Q5UJB7"/>
<sequence length="208" mass="23736">MSDQPPNTKPLTIIGILTDEEIKCLEKVSIIESAAPDSRDGGTCTVTMTRLQIKPSQLLSTPVPNQDDDQAGTLWKIKVPLAKESPPVLEFLGFTPSAASELWSGYTRQLSTALKPLKLMAYLCEHISLLQTPLCREMDIYKALVLVGIDRGIMRNLFNPTYSGKFKSKSLYNWVEHALWDRYTRIQNLHKMLKHRARWLNEWEHILD</sequence>
<reference evidence="1 2" key="1">
    <citation type="submission" date="2016-10" db="EMBL/GenBank/DDBJ databases">
        <title>Genome sequence of the ascomycete fungus Penicillium subrubescens.</title>
        <authorList>
            <person name="De Vries R.P."/>
            <person name="Peng M."/>
            <person name="Dilokpimol A."/>
            <person name="Hilden K."/>
            <person name="Makela M.R."/>
            <person name="Grigoriev I."/>
            <person name="Riley R."/>
            <person name="Granchi Z."/>
        </authorList>
    </citation>
    <scope>NUCLEOTIDE SEQUENCE [LARGE SCALE GENOMIC DNA]</scope>
    <source>
        <strain evidence="1 2">CBS 132785</strain>
    </source>
</reference>
<dbReference type="STRING" id="1316194.A0A1Q5UJB7"/>
<accession>A0A1Q5UJB7</accession>
<dbReference type="EMBL" id="MNBE01000183">
    <property type="protein sequence ID" value="OKP12585.1"/>
    <property type="molecule type" value="Genomic_DNA"/>
</dbReference>
<comment type="caution">
    <text evidence="1">The sequence shown here is derived from an EMBL/GenBank/DDBJ whole genome shotgun (WGS) entry which is preliminary data.</text>
</comment>
<protein>
    <submittedName>
        <fullName evidence="1">Uncharacterized protein</fullName>
    </submittedName>
</protein>
<organism evidence="1 2">
    <name type="scientific">Penicillium subrubescens</name>
    <dbReference type="NCBI Taxonomy" id="1316194"/>
    <lineage>
        <taxon>Eukaryota</taxon>
        <taxon>Fungi</taxon>
        <taxon>Dikarya</taxon>
        <taxon>Ascomycota</taxon>
        <taxon>Pezizomycotina</taxon>
        <taxon>Eurotiomycetes</taxon>
        <taxon>Eurotiomycetidae</taxon>
        <taxon>Eurotiales</taxon>
        <taxon>Aspergillaceae</taxon>
        <taxon>Penicillium</taxon>
    </lineage>
</organism>
<proteinExistence type="predicted"/>
<gene>
    <name evidence="1" type="ORF">PENSUB_1678</name>
</gene>
<evidence type="ECO:0000313" key="2">
    <source>
        <dbReference type="Proteomes" id="UP000186955"/>
    </source>
</evidence>
<name>A0A1Q5UJB7_9EURO</name>
<dbReference type="Proteomes" id="UP000186955">
    <property type="component" value="Unassembled WGS sequence"/>
</dbReference>